<gene>
    <name evidence="1" type="ORF">INT45_003294</name>
</gene>
<proteinExistence type="predicted"/>
<protein>
    <submittedName>
        <fullName evidence="1">Uncharacterized protein</fullName>
    </submittedName>
</protein>
<dbReference type="EMBL" id="JAEPRB010000019">
    <property type="protein sequence ID" value="KAG2226149.1"/>
    <property type="molecule type" value="Genomic_DNA"/>
</dbReference>
<keyword evidence="2" id="KW-1185">Reference proteome</keyword>
<name>A0A8H7VT53_9FUNG</name>
<evidence type="ECO:0000313" key="1">
    <source>
        <dbReference type="EMBL" id="KAG2226149.1"/>
    </source>
</evidence>
<dbReference type="Proteomes" id="UP000646827">
    <property type="component" value="Unassembled WGS sequence"/>
</dbReference>
<sequence length="123" mass="14517">MLKFVQATRAEDNPENQDEIESFLNVRYVSAAENANVRDLQRSARNRRSTLTDWFALNQCDPETRYRSYNRGVPPISRMYFVQPRDSEKYSLRLLLLYAPDATSFEYLRTYQDVEYPDFKAAA</sequence>
<accession>A0A8H7VT53</accession>
<dbReference type="AlphaFoldDB" id="A0A8H7VT53"/>
<evidence type="ECO:0000313" key="2">
    <source>
        <dbReference type="Proteomes" id="UP000646827"/>
    </source>
</evidence>
<dbReference type="OrthoDB" id="2437471at2759"/>
<comment type="caution">
    <text evidence="1">The sequence shown here is derived from an EMBL/GenBank/DDBJ whole genome shotgun (WGS) entry which is preliminary data.</text>
</comment>
<organism evidence="1 2">
    <name type="scientific">Circinella minor</name>
    <dbReference type="NCBI Taxonomy" id="1195481"/>
    <lineage>
        <taxon>Eukaryota</taxon>
        <taxon>Fungi</taxon>
        <taxon>Fungi incertae sedis</taxon>
        <taxon>Mucoromycota</taxon>
        <taxon>Mucoromycotina</taxon>
        <taxon>Mucoromycetes</taxon>
        <taxon>Mucorales</taxon>
        <taxon>Lichtheimiaceae</taxon>
        <taxon>Circinella</taxon>
    </lineage>
</organism>
<reference evidence="1 2" key="1">
    <citation type="submission" date="2020-12" db="EMBL/GenBank/DDBJ databases">
        <title>Metabolic potential, ecology and presence of endohyphal bacteria is reflected in genomic diversity of Mucoromycotina.</title>
        <authorList>
            <person name="Muszewska A."/>
            <person name="Okrasinska A."/>
            <person name="Steczkiewicz K."/>
            <person name="Drgas O."/>
            <person name="Orlowska M."/>
            <person name="Perlinska-Lenart U."/>
            <person name="Aleksandrzak-Piekarczyk T."/>
            <person name="Szatraj K."/>
            <person name="Zielenkiewicz U."/>
            <person name="Pilsyk S."/>
            <person name="Malc E."/>
            <person name="Mieczkowski P."/>
            <person name="Kruszewska J.S."/>
            <person name="Biernat P."/>
            <person name="Pawlowska J."/>
        </authorList>
    </citation>
    <scope>NUCLEOTIDE SEQUENCE [LARGE SCALE GENOMIC DNA]</scope>
    <source>
        <strain evidence="1 2">CBS 142.35</strain>
    </source>
</reference>